<organism evidence="6 7">
    <name type="scientific">Caballeronia sordidicola</name>
    <name type="common">Burkholderia sordidicola</name>
    <dbReference type="NCBI Taxonomy" id="196367"/>
    <lineage>
        <taxon>Bacteria</taxon>
        <taxon>Pseudomonadati</taxon>
        <taxon>Pseudomonadota</taxon>
        <taxon>Betaproteobacteria</taxon>
        <taxon>Burkholderiales</taxon>
        <taxon>Burkholderiaceae</taxon>
        <taxon>Caballeronia</taxon>
    </lineage>
</organism>
<evidence type="ECO:0000256" key="1">
    <source>
        <dbReference type="ARBA" id="ARBA00004370"/>
    </source>
</evidence>
<keyword evidence="3 5" id="KW-1133">Transmembrane helix</keyword>
<evidence type="ECO:0000256" key="2">
    <source>
        <dbReference type="ARBA" id="ARBA00022692"/>
    </source>
</evidence>
<evidence type="ECO:0000256" key="3">
    <source>
        <dbReference type="ARBA" id="ARBA00022989"/>
    </source>
</evidence>
<sequence length="140" mass="15345">MSDKTLYPSYAGLGRTAMIWGVPLIPTLFVFAAAVLAALLGAATMGPGGLLFAVPSIPVFLFFKRICATDDQALRILLLEALCVLDRSLARCFGNTYTLAPMQYGRRLANYKRPFEKASQSKFVSDFYAHVAAKKSERNT</sequence>
<name>A0A226X546_CABSO</name>
<evidence type="ECO:0008006" key="8">
    <source>
        <dbReference type="Google" id="ProtNLM"/>
    </source>
</evidence>
<dbReference type="OrthoDB" id="6631425at2"/>
<dbReference type="Proteomes" id="UP000214720">
    <property type="component" value="Unassembled WGS sequence"/>
</dbReference>
<accession>A0A226X546</accession>
<dbReference type="AlphaFoldDB" id="A0A226X546"/>
<keyword evidence="4 5" id="KW-0472">Membrane</keyword>
<gene>
    <name evidence="6" type="ORF">BSU04_10775</name>
</gene>
<dbReference type="EMBL" id="MTHB01000057">
    <property type="protein sequence ID" value="OXC78605.1"/>
    <property type="molecule type" value="Genomic_DNA"/>
</dbReference>
<dbReference type="RefSeq" id="WP_089160506.1">
    <property type="nucleotide sequence ID" value="NZ_MTHB01000057.1"/>
</dbReference>
<dbReference type="InterPro" id="IPR007792">
    <property type="entry name" value="T4SS_VirB3/TrbD/AvhB"/>
</dbReference>
<feature type="transmembrane region" description="Helical" evidence="5">
    <location>
        <begin position="20"/>
        <end position="43"/>
    </location>
</feature>
<feature type="transmembrane region" description="Helical" evidence="5">
    <location>
        <begin position="49"/>
        <end position="67"/>
    </location>
</feature>
<proteinExistence type="predicted"/>
<evidence type="ECO:0000313" key="6">
    <source>
        <dbReference type="EMBL" id="OXC78605.1"/>
    </source>
</evidence>
<evidence type="ECO:0000313" key="7">
    <source>
        <dbReference type="Proteomes" id="UP000214720"/>
    </source>
</evidence>
<evidence type="ECO:0000256" key="5">
    <source>
        <dbReference type="SAM" id="Phobius"/>
    </source>
</evidence>
<dbReference type="Pfam" id="PF05101">
    <property type="entry name" value="VirB3"/>
    <property type="match status" value="1"/>
</dbReference>
<reference evidence="7" key="1">
    <citation type="submission" date="2017-01" db="EMBL/GenBank/DDBJ databases">
        <title>Genome Analysis of Deinococcus marmoris KOPRI26562.</title>
        <authorList>
            <person name="Kim J.H."/>
            <person name="Oh H.-M."/>
        </authorList>
    </citation>
    <scope>NUCLEOTIDE SEQUENCE [LARGE SCALE GENOMIC DNA]</scope>
    <source>
        <strain evidence="7">PAMC 26633</strain>
    </source>
</reference>
<comment type="caution">
    <text evidence="6">The sequence shown here is derived from an EMBL/GenBank/DDBJ whole genome shotgun (WGS) entry which is preliminary data.</text>
</comment>
<protein>
    <recommendedName>
        <fullName evidence="8">Type IV secretion system protein VirB3</fullName>
    </recommendedName>
</protein>
<keyword evidence="2 5" id="KW-0812">Transmembrane</keyword>
<evidence type="ECO:0000256" key="4">
    <source>
        <dbReference type="ARBA" id="ARBA00023136"/>
    </source>
</evidence>
<comment type="subcellular location">
    <subcellularLocation>
        <location evidence="1">Membrane</location>
    </subcellularLocation>
</comment>
<dbReference type="GO" id="GO:0016020">
    <property type="term" value="C:membrane"/>
    <property type="evidence" value="ECO:0007669"/>
    <property type="project" value="UniProtKB-SubCell"/>
</dbReference>